<feature type="transmembrane region" description="Helical" evidence="1">
    <location>
        <begin position="45"/>
        <end position="72"/>
    </location>
</feature>
<name>A0A0G1L607_9BACT</name>
<evidence type="ECO:0000256" key="1">
    <source>
        <dbReference type="SAM" id="Phobius"/>
    </source>
</evidence>
<keyword evidence="1" id="KW-0472">Membrane</keyword>
<accession>A0A0G1L607</accession>
<protein>
    <submittedName>
        <fullName evidence="2">Uncharacterized protein</fullName>
    </submittedName>
</protein>
<evidence type="ECO:0000313" key="2">
    <source>
        <dbReference type="EMBL" id="KKT91208.1"/>
    </source>
</evidence>
<comment type="caution">
    <text evidence="2">The sequence shown here is derived from an EMBL/GenBank/DDBJ whole genome shotgun (WGS) entry which is preliminary data.</text>
</comment>
<keyword evidence="1" id="KW-1133">Transmembrane helix</keyword>
<gene>
    <name evidence="2" type="ORF">UW92_C0016G0017</name>
</gene>
<dbReference type="Proteomes" id="UP000033966">
    <property type="component" value="Unassembled WGS sequence"/>
</dbReference>
<reference evidence="2 3" key="1">
    <citation type="journal article" date="2015" name="Nature">
        <title>rRNA introns, odd ribosomes, and small enigmatic genomes across a large radiation of phyla.</title>
        <authorList>
            <person name="Brown C.T."/>
            <person name="Hug L.A."/>
            <person name="Thomas B.C."/>
            <person name="Sharon I."/>
            <person name="Castelle C.J."/>
            <person name="Singh A."/>
            <person name="Wilkins M.J."/>
            <person name="Williams K.H."/>
            <person name="Banfield J.F."/>
        </authorList>
    </citation>
    <scope>NUCLEOTIDE SEQUENCE [LARGE SCALE GENOMIC DNA]</scope>
</reference>
<dbReference type="AlphaFoldDB" id="A0A0G1L607"/>
<proteinExistence type="predicted"/>
<organism evidence="2 3">
    <name type="scientific">Candidatus Jorgensenbacteria bacterium GW2011_GWA2_45_13</name>
    <dbReference type="NCBI Taxonomy" id="1618662"/>
    <lineage>
        <taxon>Bacteria</taxon>
        <taxon>Candidatus Joergenseniibacteriota</taxon>
    </lineage>
</organism>
<keyword evidence="1" id="KW-0812">Transmembrane</keyword>
<feature type="transmembrane region" description="Helical" evidence="1">
    <location>
        <begin position="6"/>
        <end position="24"/>
    </location>
</feature>
<evidence type="ECO:0000313" key="3">
    <source>
        <dbReference type="Proteomes" id="UP000033966"/>
    </source>
</evidence>
<dbReference type="EMBL" id="LCKF01000016">
    <property type="protein sequence ID" value="KKT91208.1"/>
    <property type="molecule type" value="Genomic_DNA"/>
</dbReference>
<sequence>MEFIYSHTLTWLFLMFLSGIYSFIHLIRKTKESFSDKNDENPDTIIVSNIAGYVVSVLMTIVSMVFFLISVYY</sequence>